<keyword evidence="2" id="KW-1185">Reference proteome</keyword>
<protein>
    <submittedName>
        <fullName evidence="1">Uncharacterized protein</fullName>
    </submittedName>
</protein>
<gene>
    <name evidence="1" type="ORF">DFH07DRAFT_737228</name>
</gene>
<evidence type="ECO:0000313" key="1">
    <source>
        <dbReference type="EMBL" id="KAJ7766422.1"/>
    </source>
</evidence>
<organism evidence="1 2">
    <name type="scientific">Mycena maculata</name>
    <dbReference type="NCBI Taxonomy" id="230809"/>
    <lineage>
        <taxon>Eukaryota</taxon>
        <taxon>Fungi</taxon>
        <taxon>Dikarya</taxon>
        <taxon>Basidiomycota</taxon>
        <taxon>Agaricomycotina</taxon>
        <taxon>Agaricomycetes</taxon>
        <taxon>Agaricomycetidae</taxon>
        <taxon>Agaricales</taxon>
        <taxon>Marasmiineae</taxon>
        <taxon>Mycenaceae</taxon>
        <taxon>Mycena</taxon>
    </lineage>
</organism>
<feature type="non-terminal residue" evidence="1">
    <location>
        <position position="1"/>
    </location>
</feature>
<name>A0AAD7JMK1_9AGAR</name>
<dbReference type="AlphaFoldDB" id="A0AAD7JMK1"/>
<dbReference type="Proteomes" id="UP001215280">
    <property type="component" value="Unassembled WGS sequence"/>
</dbReference>
<proteinExistence type="predicted"/>
<accession>A0AAD7JMK1</accession>
<sequence>RVRLYEVSVAWHLIWSLRVTRVINNPDMVLTTMEIHNRWLKAVNGALQCDRLLTDKTKFGPLALKKQLVLNMWSVLLMNEDSLLDDWTYEGVLVGMWPMNDRYGIG</sequence>
<dbReference type="EMBL" id="JARJLG010000033">
    <property type="protein sequence ID" value="KAJ7766422.1"/>
    <property type="molecule type" value="Genomic_DNA"/>
</dbReference>
<evidence type="ECO:0000313" key="2">
    <source>
        <dbReference type="Proteomes" id="UP001215280"/>
    </source>
</evidence>
<comment type="caution">
    <text evidence="1">The sequence shown here is derived from an EMBL/GenBank/DDBJ whole genome shotgun (WGS) entry which is preliminary data.</text>
</comment>
<reference evidence="1" key="1">
    <citation type="submission" date="2023-03" db="EMBL/GenBank/DDBJ databases">
        <title>Massive genome expansion in bonnet fungi (Mycena s.s.) driven by repeated elements and novel gene families across ecological guilds.</title>
        <authorList>
            <consortium name="Lawrence Berkeley National Laboratory"/>
            <person name="Harder C.B."/>
            <person name="Miyauchi S."/>
            <person name="Viragh M."/>
            <person name="Kuo A."/>
            <person name="Thoen E."/>
            <person name="Andreopoulos B."/>
            <person name="Lu D."/>
            <person name="Skrede I."/>
            <person name="Drula E."/>
            <person name="Henrissat B."/>
            <person name="Morin E."/>
            <person name="Kohler A."/>
            <person name="Barry K."/>
            <person name="LaButti K."/>
            <person name="Morin E."/>
            <person name="Salamov A."/>
            <person name="Lipzen A."/>
            <person name="Mereny Z."/>
            <person name="Hegedus B."/>
            <person name="Baldrian P."/>
            <person name="Stursova M."/>
            <person name="Weitz H."/>
            <person name="Taylor A."/>
            <person name="Grigoriev I.V."/>
            <person name="Nagy L.G."/>
            <person name="Martin F."/>
            <person name="Kauserud H."/>
        </authorList>
    </citation>
    <scope>NUCLEOTIDE SEQUENCE</scope>
    <source>
        <strain evidence="1">CBHHK188m</strain>
    </source>
</reference>